<sequence>PEKMETLLQKFGVTAEGTQLIEKTKSVILRIQLTRYIKKQQSRFVDTSGPVQLVKLELSLAGRI</sequence>
<dbReference type="EMBL" id="CAXLJM020000011">
    <property type="protein sequence ID" value="CAL8076311.1"/>
    <property type="molecule type" value="Genomic_DNA"/>
</dbReference>
<dbReference type="Proteomes" id="UP001642540">
    <property type="component" value="Unassembled WGS sequence"/>
</dbReference>
<keyword evidence="2" id="KW-1185">Reference proteome</keyword>
<protein>
    <submittedName>
        <fullName evidence="1">Uncharacterized protein</fullName>
    </submittedName>
</protein>
<proteinExistence type="predicted"/>
<evidence type="ECO:0000313" key="1">
    <source>
        <dbReference type="EMBL" id="CAL8076311.1"/>
    </source>
</evidence>
<accession>A0ABP1PX09</accession>
<reference evidence="1 2" key="1">
    <citation type="submission" date="2024-08" db="EMBL/GenBank/DDBJ databases">
        <authorList>
            <person name="Cucini C."/>
            <person name="Frati F."/>
        </authorList>
    </citation>
    <scope>NUCLEOTIDE SEQUENCE [LARGE SCALE GENOMIC DNA]</scope>
</reference>
<feature type="non-terminal residue" evidence="1">
    <location>
        <position position="1"/>
    </location>
</feature>
<organism evidence="1 2">
    <name type="scientific">Orchesella dallaii</name>
    <dbReference type="NCBI Taxonomy" id="48710"/>
    <lineage>
        <taxon>Eukaryota</taxon>
        <taxon>Metazoa</taxon>
        <taxon>Ecdysozoa</taxon>
        <taxon>Arthropoda</taxon>
        <taxon>Hexapoda</taxon>
        <taxon>Collembola</taxon>
        <taxon>Entomobryomorpha</taxon>
        <taxon>Entomobryoidea</taxon>
        <taxon>Orchesellidae</taxon>
        <taxon>Orchesellinae</taxon>
        <taxon>Orchesella</taxon>
    </lineage>
</organism>
<evidence type="ECO:0000313" key="2">
    <source>
        <dbReference type="Proteomes" id="UP001642540"/>
    </source>
</evidence>
<name>A0ABP1PX09_9HEXA</name>
<gene>
    <name evidence="1" type="ORF">ODALV1_LOCUS3429</name>
</gene>
<comment type="caution">
    <text evidence="1">The sequence shown here is derived from an EMBL/GenBank/DDBJ whole genome shotgun (WGS) entry which is preliminary data.</text>
</comment>